<keyword evidence="1 7" id="KW-0813">Transport</keyword>
<evidence type="ECO:0000256" key="4">
    <source>
        <dbReference type="ARBA" id="ARBA00022982"/>
    </source>
</evidence>
<comment type="similarity">
    <text evidence="7">Belongs to the high-potential iron-sulfur protein (HiPIP) family.</text>
</comment>
<protein>
    <recommendedName>
        <fullName evidence="7">High-potential iron-sulfur protein</fullName>
        <shortName evidence="7">HiPIP</shortName>
    </recommendedName>
</protein>
<dbReference type="Pfam" id="PF01355">
    <property type="entry name" value="HIPIP"/>
    <property type="match status" value="1"/>
</dbReference>
<dbReference type="SUPFAM" id="SSF57652">
    <property type="entry name" value="HIPIP (high potential iron protein)"/>
    <property type="match status" value="1"/>
</dbReference>
<dbReference type="GO" id="GO:0051539">
    <property type="term" value="F:4 iron, 4 sulfur cluster binding"/>
    <property type="evidence" value="ECO:0007669"/>
    <property type="project" value="UniProtKB-KW"/>
</dbReference>
<dbReference type="GO" id="GO:0009055">
    <property type="term" value="F:electron transfer activity"/>
    <property type="evidence" value="ECO:0007669"/>
    <property type="project" value="InterPro"/>
</dbReference>
<dbReference type="InterPro" id="IPR036369">
    <property type="entry name" value="HIPIP_sf"/>
</dbReference>
<dbReference type="Gene3D" id="4.10.490.10">
    <property type="entry name" value="High potential iron-sulphur protein"/>
    <property type="match status" value="1"/>
</dbReference>
<evidence type="ECO:0000313" key="10">
    <source>
        <dbReference type="Proteomes" id="UP000575898"/>
    </source>
</evidence>
<keyword evidence="6 7" id="KW-0411">Iron-sulfur</keyword>
<evidence type="ECO:0000313" key="9">
    <source>
        <dbReference type="EMBL" id="MBB5019846.1"/>
    </source>
</evidence>
<proteinExistence type="inferred from homology"/>
<comment type="caution">
    <text evidence="9">The sequence shown here is derived from an EMBL/GenBank/DDBJ whole genome shotgun (WGS) entry which is preliminary data.</text>
</comment>
<dbReference type="PROSITE" id="PS51257">
    <property type="entry name" value="PROKAR_LIPOPROTEIN"/>
    <property type="match status" value="1"/>
</dbReference>
<sequence>MRGLFMVTRRQFILHYVPAMGLGCYLQPSAASEATPLDVNDPKAKALAYTEDANQVDAAKHPRFKAGQDCEACQLYMPTGDSWGTCSLFEGKLVAAKGWCTAYQ</sequence>
<keyword evidence="3 7" id="KW-0479">Metal-binding</keyword>
<evidence type="ECO:0000256" key="7">
    <source>
        <dbReference type="RuleBase" id="RU000620"/>
    </source>
</evidence>
<dbReference type="RefSeq" id="WP_184041270.1">
    <property type="nucleotide sequence ID" value="NZ_JACHHY010000021.1"/>
</dbReference>
<keyword evidence="4 7" id="KW-0249">Electron transport</keyword>
<evidence type="ECO:0000256" key="5">
    <source>
        <dbReference type="ARBA" id="ARBA00023004"/>
    </source>
</evidence>
<dbReference type="AlphaFoldDB" id="A0A840MU01"/>
<comment type="subunit">
    <text evidence="7">Homodimer.</text>
</comment>
<evidence type="ECO:0000256" key="1">
    <source>
        <dbReference type="ARBA" id="ARBA00022448"/>
    </source>
</evidence>
<gene>
    <name evidence="9" type="ORF">HNQ59_003154</name>
</gene>
<evidence type="ECO:0000256" key="6">
    <source>
        <dbReference type="ARBA" id="ARBA00023014"/>
    </source>
</evidence>
<evidence type="ECO:0000256" key="3">
    <source>
        <dbReference type="ARBA" id="ARBA00022723"/>
    </source>
</evidence>
<dbReference type="GO" id="GO:0019646">
    <property type="term" value="P:aerobic electron transport chain"/>
    <property type="evidence" value="ECO:0007669"/>
    <property type="project" value="InterPro"/>
</dbReference>
<organism evidence="9 10">
    <name type="scientific">Chitinivorax tropicus</name>
    <dbReference type="NCBI Taxonomy" id="714531"/>
    <lineage>
        <taxon>Bacteria</taxon>
        <taxon>Pseudomonadati</taxon>
        <taxon>Pseudomonadota</taxon>
        <taxon>Betaproteobacteria</taxon>
        <taxon>Chitinivorax</taxon>
    </lineage>
</organism>
<comment type="function">
    <text evidence="7">Specific class of high-redox-potential 4Fe-4S ferredoxins. Functions in anaerobic electron transport in most purple and in some other photosynthetic bacteria and in at least one genus (Paracoccus) of halophilic, denitrifying bacteria.</text>
</comment>
<dbReference type="EMBL" id="JACHHY010000021">
    <property type="protein sequence ID" value="MBB5019846.1"/>
    <property type="molecule type" value="Genomic_DNA"/>
</dbReference>
<dbReference type="Proteomes" id="UP000575898">
    <property type="component" value="Unassembled WGS sequence"/>
</dbReference>
<evidence type="ECO:0000259" key="8">
    <source>
        <dbReference type="PROSITE" id="PS51373"/>
    </source>
</evidence>
<name>A0A840MU01_9PROT</name>
<feature type="domain" description="High potential iron-sulfur proteins family profile" evidence="8">
    <location>
        <begin position="31"/>
        <end position="104"/>
    </location>
</feature>
<keyword evidence="5 7" id="KW-0408">Iron</keyword>
<dbReference type="InterPro" id="IPR000170">
    <property type="entry name" value="High_potential_FeS_prot"/>
</dbReference>
<reference evidence="9 10" key="1">
    <citation type="submission" date="2020-08" db="EMBL/GenBank/DDBJ databases">
        <title>Genomic Encyclopedia of Type Strains, Phase IV (KMG-IV): sequencing the most valuable type-strain genomes for metagenomic binning, comparative biology and taxonomic classification.</title>
        <authorList>
            <person name="Goeker M."/>
        </authorList>
    </citation>
    <scope>NUCLEOTIDE SEQUENCE [LARGE SCALE GENOMIC DNA]</scope>
    <source>
        <strain evidence="9 10">DSM 27165</strain>
    </source>
</reference>
<evidence type="ECO:0000256" key="2">
    <source>
        <dbReference type="ARBA" id="ARBA00022485"/>
    </source>
</evidence>
<accession>A0A840MU01</accession>
<keyword evidence="10" id="KW-1185">Reference proteome</keyword>
<dbReference type="GO" id="GO:0046872">
    <property type="term" value="F:metal ion binding"/>
    <property type="evidence" value="ECO:0007669"/>
    <property type="project" value="UniProtKB-KW"/>
</dbReference>
<dbReference type="PROSITE" id="PS51373">
    <property type="entry name" value="HIPIP"/>
    <property type="match status" value="1"/>
</dbReference>
<keyword evidence="2 7" id="KW-0004">4Fe-4S</keyword>